<evidence type="ECO:0000313" key="2">
    <source>
        <dbReference type="EMBL" id="QKE25428.1"/>
    </source>
</evidence>
<dbReference type="Proteomes" id="UP000502065">
    <property type="component" value="Chromosome"/>
</dbReference>
<name>A0AAE7B111_9BACT</name>
<dbReference type="KEGG" id="aaqi:AAQM_0663"/>
<keyword evidence="1" id="KW-0732">Signal</keyword>
<sequence>MKKFLFFIFMIFSFSSLFANQWDGFFKETGFPRKVIDDGSIVKGKLYQAKITYQISNNDGIKGNFENSDTAKVTVTNNKGKVISTNKFMTVAELRTWGRVNLLEILSSILGDEELSKEKIAELTKLASVALLNKNID</sequence>
<gene>
    <name evidence="2" type="ORF">AAQM_0663</name>
</gene>
<dbReference type="EMBL" id="CP030944">
    <property type="protein sequence ID" value="QKE25428.1"/>
    <property type="molecule type" value="Genomic_DNA"/>
</dbReference>
<feature type="chain" id="PRO_5042128630" evidence="1">
    <location>
        <begin position="20"/>
        <end position="137"/>
    </location>
</feature>
<feature type="signal peptide" evidence="1">
    <location>
        <begin position="1"/>
        <end position="19"/>
    </location>
</feature>
<protein>
    <submittedName>
        <fullName evidence="2">Uncharacterized protein</fullName>
    </submittedName>
</protein>
<dbReference type="RefSeq" id="WP_129094854.1">
    <property type="nucleotide sequence ID" value="NZ_CBCSAE010000001.1"/>
</dbReference>
<evidence type="ECO:0000313" key="3">
    <source>
        <dbReference type="Proteomes" id="UP000502065"/>
    </source>
</evidence>
<reference evidence="2 3" key="1">
    <citation type="submission" date="2018-07" db="EMBL/GenBank/DDBJ databases">
        <title>Identification of phenol metabolism pathways in Arcobacter.</title>
        <authorList>
            <person name="Miller W.G."/>
            <person name="Yee E."/>
            <person name="Bono J.L."/>
        </authorList>
    </citation>
    <scope>NUCLEOTIDE SEQUENCE [LARGE SCALE GENOMIC DNA]</scope>
    <source>
        <strain evidence="2 3">W63</strain>
    </source>
</reference>
<accession>A0AAE7B111</accession>
<organism evidence="2 3">
    <name type="scientific">Arcobacter aquimarinus</name>
    <dbReference type="NCBI Taxonomy" id="1315211"/>
    <lineage>
        <taxon>Bacteria</taxon>
        <taxon>Pseudomonadati</taxon>
        <taxon>Campylobacterota</taxon>
        <taxon>Epsilonproteobacteria</taxon>
        <taxon>Campylobacterales</taxon>
        <taxon>Arcobacteraceae</taxon>
        <taxon>Arcobacter</taxon>
    </lineage>
</organism>
<keyword evidence="3" id="KW-1185">Reference proteome</keyword>
<proteinExistence type="predicted"/>
<dbReference type="AlphaFoldDB" id="A0AAE7B111"/>
<evidence type="ECO:0000256" key="1">
    <source>
        <dbReference type="SAM" id="SignalP"/>
    </source>
</evidence>